<name>A0A6S7HK79_PARCT</name>
<sequence length="107" mass="12112">MPLSQPPPPSDLVSNDELAAIKLKSSGPTAFASVLLRNLFTLDEMKGQNCHGLAKKGKLNKEKLDKIQEYVYKYYPDTPEQLSRTWACCTQTIDSYIRNKQHKAKNI</sequence>
<comment type="caution">
    <text evidence="1">The sequence shown here is derived from an EMBL/GenBank/DDBJ whole genome shotgun (WGS) entry which is preliminary data.</text>
</comment>
<dbReference type="Proteomes" id="UP001152795">
    <property type="component" value="Unassembled WGS sequence"/>
</dbReference>
<evidence type="ECO:0000313" key="2">
    <source>
        <dbReference type="Proteomes" id="UP001152795"/>
    </source>
</evidence>
<evidence type="ECO:0000313" key="1">
    <source>
        <dbReference type="EMBL" id="CAB4005634.1"/>
    </source>
</evidence>
<keyword evidence="2" id="KW-1185">Reference proteome</keyword>
<dbReference type="PROSITE" id="PS51457">
    <property type="entry name" value="BEN"/>
    <property type="match status" value="1"/>
</dbReference>
<dbReference type="OrthoDB" id="6407116at2759"/>
<dbReference type="Pfam" id="PF10523">
    <property type="entry name" value="BEN"/>
    <property type="match status" value="1"/>
</dbReference>
<organism evidence="1 2">
    <name type="scientific">Paramuricea clavata</name>
    <name type="common">Red gorgonian</name>
    <name type="synonym">Violescent sea-whip</name>
    <dbReference type="NCBI Taxonomy" id="317549"/>
    <lineage>
        <taxon>Eukaryota</taxon>
        <taxon>Metazoa</taxon>
        <taxon>Cnidaria</taxon>
        <taxon>Anthozoa</taxon>
        <taxon>Octocorallia</taxon>
        <taxon>Malacalcyonacea</taxon>
        <taxon>Plexauridae</taxon>
        <taxon>Paramuricea</taxon>
    </lineage>
</organism>
<proteinExistence type="predicted"/>
<dbReference type="AlphaFoldDB" id="A0A6S7HK79"/>
<dbReference type="InterPro" id="IPR018379">
    <property type="entry name" value="BEN_domain"/>
</dbReference>
<reference evidence="1" key="1">
    <citation type="submission" date="2020-04" db="EMBL/GenBank/DDBJ databases">
        <authorList>
            <person name="Alioto T."/>
            <person name="Alioto T."/>
            <person name="Gomez Garrido J."/>
        </authorList>
    </citation>
    <scope>NUCLEOTIDE SEQUENCE</scope>
    <source>
        <strain evidence="1">A484AB</strain>
    </source>
</reference>
<accession>A0A6S7HK79</accession>
<dbReference type="EMBL" id="CACRXK020005255">
    <property type="protein sequence ID" value="CAB4005634.1"/>
    <property type="molecule type" value="Genomic_DNA"/>
</dbReference>
<gene>
    <name evidence="1" type="ORF">PACLA_8A055303</name>
</gene>
<protein>
    <submittedName>
        <fullName evidence="1">Uncharacterized protein</fullName>
    </submittedName>
</protein>
<dbReference type="GO" id="GO:0003677">
    <property type="term" value="F:DNA binding"/>
    <property type="evidence" value="ECO:0007669"/>
    <property type="project" value="InterPro"/>
</dbReference>